<dbReference type="Pfam" id="PF09587">
    <property type="entry name" value="PGA_cap"/>
    <property type="match status" value="1"/>
</dbReference>
<dbReference type="EC" id="3.1.-.-" evidence="3"/>
<dbReference type="SUPFAM" id="SSF56300">
    <property type="entry name" value="Metallo-dependent phosphatases"/>
    <property type="match status" value="1"/>
</dbReference>
<dbReference type="Gene3D" id="3.60.21.10">
    <property type="match status" value="1"/>
</dbReference>
<dbReference type="CDD" id="cd07381">
    <property type="entry name" value="MPP_CapA"/>
    <property type="match status" value="1"/>
</dbReference>
<dbReference type="RefSeq" id="WP_311400997.1">
    <property type="nucleotide sequence ID" value="NZ_JAVRBG010000004.1"/>
</dbReference>
<evidence type="ECO:0000259" key="2">
    <source>
        <dbReference type="SMART" id="SM00854"/>
    </source>
</evidence>
<name>A0ABU2KH52_9FLAO</name>
<feature type="domain" description="Capsule synthesis protein CapA" evidence="2">
    <location>
        <begin position="5"/>
        <end position="241"/>
    </location>
</feature>
<gene>
    <name evidence="3" type="ORF">RLT85_05300</name>
</gene>
<dbReference type="InterPro" id="IPR029052">
    <property type="entry name" value="Metallo-depent_PP-like"/>
</dbReference>
<dbReference type="SMART" id="SM00854">
    <property type="entry name" value="PGA_cap"/>
    <property type="match status" value="1"/>
</dbReference>
<organism evidence="3 4">
    <name type="scientific">Mesonia ostreae</name>
    <dbReference type="NCBI Taxonomy" id="861110"/>
    <lineage>
        <taxon>Bacteria</taxon>
        <taxon>Pseudomonadati</taxon>
        <taxon>Bacteroidota</taxon>
        <taxon>Flavobacteriia</taxon>
        <taxon>Flavobacteriales</taxon>
        <taxon>Flavobacteriaceae</taxon>
        <taxon>Mesonia</taxon>
    </lineage>
</organism>
<comment type="caution">
    <text evidence="3">The sequence shown here is derived from an EMBL/GenBank/DDBJ whole genome shotgun (WGS) entry which is preliminary data.</text>
</comment>
<dbReference type="Proteomes" id="UP001182991">
    <property type="component" value="Unassembled WGS sequence"/>
</dbReference>
<protein>
    <submittedName>
        <fullName evidence="3">CapA family protein</fullName>
        <ecNumber evidence="3">3.1.-.-</ecNumber>
    </submittedName>
</protein>
<dbReference type="EMBL" id="JAVRBG010000004">
    <property type="protein sequence ID" value="MDT0294043.1"/>
    <property type="molecule type" value="Genomic_DNA"/>
</dbReference>
<dbReference type="PANTHER" id="PTHR33393:SF11">
    <property type="entry name" value="POLYGLUTAMINE SYNTHESIS ACCESSORY PROTEIN RV0574C-RELATED"/>
    <property type="match status" value="1"/>
</dbReference>
<keyword evidence="4" id="KW-1185">Reference proteome</keyword>
<dbReference type="PANTHER" id="PTHR33393">
    <property type="entry name" value="POLYGLUTAMINE SYNTHESIS ACCESSORY PROTEIN RV0574C-RELATED"/>
    <property type="match status" value="1"/>
</dbReference>
<evidence type="ECO:0000256" key="1">
    <source>
        <dbReference type="ARBA" id="ARBA00005662"/>
    </source>
</evidence>
<dbReference type="InterPro" id="IPR052169">
    <property type="entry name" value="CW_Biosynth-Accessory"/>
</dbReference>
<dbReference type="InterPro" id="IPR019079">
    <property type="entry name" value="Capsule_synth_CapA"/>
</dbReference>
<dbReference type="GO" id="GO:0016787">
    <property type="term" value="F:hydrolase activity"/>
    <property type="evidence" value="ECO:0007669"/>
    <property type="project" value="UniProtKB-KW"/>
</dbReference>
<evidence type="ECO:0000313" key="4">
    <source>
        <dbReference type="Proteomes" id="UP001182991"/>
    </source>
</evidence>
<accession>A0ABU2KH52</accession>
<sequence length="388" mass="44123">MNSTSILITGDFAPQGRVLESIQKEKAQGIFNDFQDYLCSSDINITNLECPLVSKAEKIQKTGPYLKAPVESINILKEGKFDIVTLANNHILDYGFDGLKTTIETCKKNGIKTVGGGLSKNEVSKPLILIKNQKKIGLINIAEEEFSVVSTGDYGANPFDISVVYKTITDLKGKVDVIIVIAHGGHEFYKYPSPEIVKRYRLLIEFGVDAVVGHHPHCHSGFEKYNNGLIFYSLGNFSFDWPEMKKSGWNDGYAVKLNIEQDNSINYEIIPYKQGDTEPGVRLLKAEEKKRFLKELNKINDVIQSEELLMNEWQKFVDFNIDQYLTLIQPTSRIVKAFQNRKILPKIFFTKERNRLLLLNLIRCESHREMLTNVLKNYGDKSTKKTGL</sequence>
<comment type="similarity">
    <text evidence="1">Belongs to the CapA family.</text>
</comment>
<proteinExistence type="inferred from homology"/>
<keyword evidence="3" id="KW-0378">Hydrolase</keyword>
<evidence type="ECO:0000313" key="3">
    <source>
        <dbReference type="EMBL" id="MDT0294043.1"/>
    </source>
</evidence>
<reference evidence="4" key="1">
    <citation type="submission" date="2023-07" db="EMBL/GenBank/DDBJ databases">
        <title>Isolating and identifying novel microbial strains from the Mariana Trench.</title>
        <authorList>
            <person name="Fu H."/>
        </authorList>
    </citation>
    <scope>NUCLEOTIDE SEQUENCE [LARGE SCALE GENOMIC DNA]</scope>
    <source>
        <strain evidence="4">T-y2</strain>
    </source>
</reference>